<protein>
    <submittedName>
        <fullName evidence="1">Arginase family protein</fullName>
    </submittedName>
</protein>
<organism evidence="1 2">
    <name type="scientific">Grylomicrobium aquisgranensis</name>
    <dbReference type="NCBI Taxonomy" id="2926318"/>
    <lineage>
        <taxon>Bacteria</taxon>
        <taxon>Bacillati</taxon>
        <taxon>Bacillota</taxon>
        <taxon>Erysipelotrichia</taxon>
        <taxon>Erysipelotrichales</taxon>
        <taxon>Erysipelotrichaceae</taxon>
        <taxon>Grylomicrobium</taxon>
    </lineage>
</organism>
<reference evidence="1 2" key="1">
    <citation type="submission" date="2022-03" db="EMBL/GenBank/DDBJ databases">
        <title>Novel taxa within the pig intestine.</title>
        <authorList>
            <person name="Wylensek D."/>
            <person name="Bishof K."/>
            <person name="Afrizal A."/>
            <person name="Clavel T."/>
        </authorList>
    </citation>
    <scope>NUCLEOTIDE SEQUENCE [LARGE SCALE GENOMIC DNA]</scope>
    <source>
        <strain evidence="1 2">CLA-KB-P133</strain>
    </source>
</reference>
<proteinExistence type="predicted"/>
<dbReference type="Pfam" id="PF00491">
    <property type="entry name" value="Arginase"/>
    <property type="match status" value="1"/>
</dbReference>
<dbReference type="GO" id="GO:0046872">
    <property type="term" value="F:metal ion binding"/>
    <property type="evidence" value="ECO:0007669"/>
    <property type="project" value="InterPro"/>
</dbReference>
<name>A0AB35U803_9FIRM</name>
<dbReference type="SUPFAM" id="SSF52768">
    <property type="entry name" value="Arginase/deacetylase"/>
    <property type="match status" value="1"/>
</dbReference>
<dbReference type="InterPro" id="IPR006035">
    <property type="entry name" value="Ureohydrolase"/>
</dbReference>
<evidence type="ECO:0000313" key="2">
    <source>
        <dbReference type="Proteomes" id="UP001286174"/>
    </source>
</evidence>
<dbReference type="AlphaFoldDB" id="A0AB35U803"/>
<evidence type="ECO:0000313" key="1">
    <source>
        <dbReference type="EMBL" id="MDX8420301.1"/>
    </source>
</evidence>
<sequence>MQKTEKRENYILDFSHVYPDDIEKKVLRLHRIDCSDIQGTDLYVTPQAAEKIRERIRPYGIHGIHFLDNGNYHYVTGIITERIKTPYVLFLFDHHTDMQRPMIHDLVSCGSWAGEMLRRRSMLKQLVLIGPSSAQITHLPEEMKKKVLCISMQKLESEDAGQAFGLIRNDLPAYISIDKDVLDHSCARTNWDQGSMNLEMLGRIVKETFHHHRVIGVDICGECSLQEPAGELAEDLKIDEHTDEILYHFLSSYLQ</sequence>
<dbReference type="GO" id="GO:0016813">
    <property type="term" value="F:hydrolase activity, acting on carbon-nitrogen (but not peptide) bonds, in linear amidines"/>
    <property type="evidence" value="ECO:0007669"/>
    <property type="project" value="UniProtKB-ARBA"/>
</dbReference>
<dbReference type="Proteomes" id="UP001286174">
    <property type="component" value="Unassembled WGS sequence"/>
</dbReference>
<dbReference type="EMBL" id="JALBUR010000030">
    <property type="protein sequence ID" value="MDX8420301.1"/>
    <property type="molecule type" value="Genomic_DNA"/>
</dbReference>
<dbReference type="Gene3D" id="3.40.800.10">
    <property type="entry name" value="Ureohydrolase domain"/>
    <property type="match status" value="1"/>
</dbReference>
<gene>
    <name evidence="1" type="ORF">MOZ60_09370</name>
</gene>
<dbReference type="InterPro" id="IPR023696">
    <property type="entry name" value="Ureohydrolase_dom_sf"/>
</dbReference>
<dbReference type="RefSeq" id="WP_370596470.1">
    <property type="nucleotide sequence ID" value="NZ_JALBUR010000030.1"/>
</dbReference>
<keyword evidence="2" id="KW-1185">Reference proteome</keyword>
<comment type="caution">
    <text evidence="1">The sequence shown here is derived from an EMBL/GenBank/DDBJ whole genome shotgun (WGS) entry which is preliminary data.</text>
</comment>
<accession>A0AB35U803</accession>